<dbReference type="GeneID" id="37128556"/>
<keyword evidence="3" id="KW-0808">Transferase</keyword>
<evidence type="ECO:0000256" key="7">
    <source>
        <dbReference type="ARBA" id="ARBA00023242"/>
    </source>
</evidence>
<sequence length="498" mass="55373">MNEHSFMTLLLHPADTTPPWVIFIIATAASADSHSHPCHHHHHHHPHPHHSSAGDDSHAFPVDRRPPNPPFPIHNNFLAFQREMPWTVTNSFKRGLMMKTYGRPLWRVYDDDQRPAAKKRRVQSGNDSDEAENSIQYAIRESSAAIMSSPSRRNSILLSEGTQEDDLSTPPSSPPPRLSPPPANTRKPTFAFLKRKQSATKDASNGTPVTNGTTTNGTANGTPLTEVNSNSVRASVDPPKKKAPQPQQPPVLKQMQIDLGHEVRRTCATCGMEYVPSNTEDAALHKKFHDMNSTGVDLGKAFMRANASRWVYEATRFDEGYVVIVDRKASPTAKNQAKKVLEVICKELSSPTIEDEVLWSQTEAPKHLQQDGVPEKVDRYKVFLHMKDSRCVGACLTERIWESRPVKKSAVSGNGPDSSVTVGEERHPAIVGISRIWTSGSSRRKGIAMDLLDCVVSNFIYGMEIPKEQVAFSQPTESGKGLAQSFFGNEEWHVYEES</sequence>
<evidence type="ECO:0000256" key="5">
    <source>
        <dbReference type="ARBA" id="ARBA00022771"/>
    </source>
</evidence>
<feature type="compositionally biased region" description="Pro residues" evidence="10">
    <location>
        <begin position="171"/>
        <end position="183"/>
    </location>
</feature>
<protein>
    <recommendedName>
        <fullName evidence="15">Sister chromatid cohesion acetyltransferase Eco1</fullName>
    </recommendedName>
</protein>
<name>A0A318YG23_ASPNB</name>
<keyword evidence="9" id="KW-0012">Acyltransferase</keyword>
<dbReference type="RefSeq" id="XP_025478587.1">
    <property type="nucleotide sequence ID" value="XM_025626100.1"/>
</dbReference>
<evidence type="ECO:0000256" key="8">
    <source>
        <dbReference type="ARBA" id="ARBA00023306"/>
    </source>
</evidence>
<evidence type="ECO:0000256" key="6">
    <source>
        <dbReference type="ARBA" id="ARBA00022833"/>
    </source>
</evidence>
<dbReference type="GO" id="GO:0000785">
    <property type="term" value="C:chromatin"/>
    <property type="evidence" value="ECO:0007669"/>
    <property type="project" value="TreeGrafter"/>
</dbReference>
<evidence type="ECO:0000256" key="1">
    <source>
        <dbReference type="ARBA" id="ARBA00004123"/>
    </source>
</evidence>
<dbReference type="EMBL" id="KZ821465">
    <property type="protein sequence ID" value="PYH33109.1"/>
    <property type="molecule type" value="Genomic_DNA"/>
</dbReference>
<comment type="subcellular location">
    <subcellularLocation>
        <location evidence="1">Nucleus</location>
    </subcellularLocation>
</comment>
<feature type="compositionally biased region" description="Basic and acidic residues" evidence="10">
    <location>
        <begin position="52"/>
        <end position="66"/>
    </location>
</feature>
<dbReference type="PANTHER" id="PTHR45884">
    <property type="entry name" value="N-ACETYLTRANSFERASE ECO"/>
    <property type="match status" value="1"/>
</dbReference>
<evidence type="ECO:0008006" key="15">
    <source>
        <dbReference type="Google" id="ProtNLM"/>
    </source>
</evidence>
<evidence type="ECO:0000256" key="9">
    <source>
        <dbReference type="ARBA" id="ARBA00023315"/>
    </source>
</evidence>
<dbReference type="Pfam" id="PF13880">
    <property type="entry name" value="Acetyltransf_13"/>
    <property type="match status" value="1"/>
</dbReference>
<evidence type="ECO:0000313" key="14">
    <source>
        <dbReference type="Proteomes" id="UP000247647"/>
    </source>
</evidence>
<dbReference type="AlphaFoldDB" id="A0A318YG23"/>
<keyword evidence="6" id="KW-0862">Zinc</keyword>
<evidence type="ECO:0000313" key="13">
    <source>
        <dbReference type="EMBL" id="PYH33109.1"/>
    </source>
</evidence>
<evidence type="ECO:0000256" key="2">
    <source>
        <dbReference type="ARBA" id="ARBA00005816"/>
    </source>
</evidence>
<evidence type="ECO:0000256" key="4">
    <source>
        <dbReference type="ARBA" id="ARBA00022723"/>
    </source>
</evidence>
<evidence type="ECO:0000256" key="3">
    <source>
        <dbReference type="ARBA" id="ARBA00022679"/>
    </source>
</evidence>
<keyword evidence="7" id="KW-0539">Nucleus</keyword>
<dbReference type="InterPro" id="IPR028005">
    <property type="entry name" value="AcTrfase_ESCO_Znf_dom"/>
</dbReference>
<keyword evidence="8" id="KW-0131">Cell cycle</keyword>
<dbReference type="GO" id="GO:0007064">
    <property type="term" value="P:mitotic sister chromatid cohesion"/>
    <property type="evidence" value="ECO:0007669"/>
    <property type="project" value="TreeGrafter"/>
</dbReference>
<accession>A0A318YG23</accession>
<evidence type="ECO:0000259" key="12">
    <source>
        <dbReference type="Pfam" id="PF13880"/>
    </source>
</evidence>
<dbReference type="Pfam" id="PF13878">
    <property type="entry name" value="zf-C2H2_3"/>
    <property type="match status" value="1"/>
</dbReference>
<evidence type="ECO:0000259" key="11">
    <source>
        <dbReference type="Pfam" id="PF13878"/>
    </source>
</evidence>
<dbReference type="Proteomes" id="UP000247647">
    <property type="component" value="Unassembled WGS sequence"/>
</dbReference>
<feature type="region of interest" description="Disordered" evidence="10">
    <location>
        <begin position="161"/>
        <end position="249"/>
    </location>
</feature>
<feature type="domain" description="N-acetyltransferase ESCO acetyl-transferase" evidence="12">
    <location>
        <begin position="427"/>
        <end position="495"/>
    </location>
</feature>
<dbReference type="GO" id="GO:0061733">
    <property type="term" value="F:protein-lysine-acetyltransferase activity"/>
    <property type="evidence" value="ECO:0007669"/>
    <property type="project" value="TreeGrafter"/>
</dbReference>
<feature type="domain" description="N-acetyltransferase ESCO zinc-finger" evidence="11">
    <location>
        <begin position="254"/>
        <end position="291"/>
    </location>
</feature>
<feature type="region of interest" description="Disordered" evidence="10">
    <location>
        <begin position="33"/>
        <end position="68"/>
    </location>
</feature>
<gene>
    <name evidence="13" type="ORF">BO87DRAFT_407733</name>
</gene>
<reference evidence="13" key="1">
    <citation type="submission" date="2016-12" db="EMBL/GenBank/DDBJ databases">
        <title>The genomes of Aspergillus section Nigri reveals drivers in fungal speciation.</title>
        <authorList>
            <consortium name="DOE Joint Genome Institute"/>
            <person name="Vesth T.C."/>
            <person name="Nybo J."/>
            <person name="Theobald S."/>
            <person name="Brandl J."/>
            <person name="Frisvad J.C."/>
            <person name="Nielsen K.F."/>
            <person name="Lyhne E.K."/>
            <person name="Kogle M.E."/>
            <person name="Kuo A."/>
            <person name="Riley R."/>
            <person name="Clum A."/>
            <person name="Nolan M."/>
            <person name="Lipzen A."/>
            <person name="Salamov A."/>
            <person name="Henrissat B."/>
            <person name="Wiebenga A."/>
            <person name="De Vries R.P."/>
            <person name="Grigoriev I.V."/>
            <person name="Mortensen U.H."/>
            <person name="Andersen M.R."/>
            <person name="Baker S.E."/>
        </authorList>
    </citation>
    <scope>NUCLEOTIDE SEQUENCE [LARGE SCALE GENOMIC DNA]</scope>
    <source>
        <strain evidence="13">CBS 115656</strain>
    </source>
</reference>
<feature type="compositionally biased region" description="Low complexity" evidence="10">
    <location>
        <begin position="205"/>
        <end position="225"/>
    </location>
</feature>
<keyword evidence="4" id="KW-0479">Metal-binding</keyword>
<dbReference type="InterPro" id="IPR028009">
    <property type="entry name" value="ESCO_Acetyltransf_dom"/>
</dbReference>
<feature type="compositionally biased region" description="Basic residues" evidence="10">
    <location>
        <begin position="36"/>
        <end position="50"/>
    </location>
</feature>
<proteinExistence type="inferred from homology"/>
<dbReference type="OrthoDB" id="428854at2759"/>
<dbReference type="GO" id="GO:0005634">
    <property type="term" value="C:nucleus"/>
    <property type="evidence" value="ECO:0007669"/>
    <property type="project" value="UniProtKB-SubCell"/>
</dbReference>
<comment type="similarity">
    <text evidence="2">Belongs to the acetyltransferase family. ECO subfamily.</text>
</comment>
<organism evidence="13 14">
    <name type="scientific">Aspergillus neoniger (strain CBS 115656)</name>
    <dbReference type="NCBI Taxonomy" id="1448310"/>
    <lineage>
        <taxon>Eukaryota</taxon>
        <taxon>Fungi</taxon>
        <taxon>Dikarya</taxon>
        <taxon>Ascomycota</taxon>
        <taxon>Pezizomycotina</taxon>
        <taxon>Eurotiomycetes</taxon>
        <taxon>Eurotiomycetidae</taxon>
        <taxon>Eurotiales</taxon>
        <taxon>Aspergillaceae</taxon>
        <taxon>Aspergillus</taxon>
        <taxon>Aspergillus subgen. Circumdati</taxon>
    </lineage>
</organism>
<dbReference type="GO" id="GO:0008270">
    <property type="term" value="F:zinc ion binding"/>
    <property type="evidence" value="ECO:0007669"/>
    <property type="project" value="UniProtKB-KW"/>
</dbReference>
<keyword evidence="14" id="KW-1185">Reference proteome</keyword>
<evidence type="ECO:0000256" key="10">
    <source>
        <dbReference type="SAM" id="MobiDB-lite"/>
    </source>
</evidence>
<dbReference type="PANTHER" id="PTHR45884:SF2">
    <property type="entry name" value="N-ACETYLTRANSFERASE ECO"/>
    <property type="match status" value="1"/>
</dbReference>
<keyword evidence="5" id="KW-0863">Zinc-finger</keyword>